<name>A0A9R0TUT9_TRITD</name>
<dbReference type="InterPro" id="IPR023405">
    <property type="entry name" value="Topo_IA_core_domain"/>
</dbReference>
<sequence>MAPKVLMVAEKPSIALSIASALSGGRMSTRKGSTDVHEFDGMFQGSQAFFRVTSVIGHVFSVDFPPAYQNWEGTDPMDLFNAPVLRSESNPKVMHSITLISEYNSVNSRTQE</sequence>
<dbReference type="GO" id="GO:0006265">
    <property type="term" value="P:DNA topological change"/>
    <property type="evidence" value="ECO:0007669"/>
    <property type="project" value="InterPro"/>
</dbReference>
<dbReference type="GO" id="GO:0006281">
    <property type="term" value="P:DNA repair"/>
    <property type="evidence" value="ECO:0007669"/>
    <property type="project" value="TreeGrafter"/>
</dbReference>
<accession>A0A9R0TUT9</accession>
<dbReference type="InterPro" id="IPR000380">
    <property type="entry name" value="Topo_IA"/>
</dbReference>
<keyword evidence="3" id="KW-1185">Reference proteome</keyword>
<dbReference type="EMBL" id="LT934119">
    <property type="protein sequence ID" value="VAI19319.1"/>
    <property type="molecule type" value="Genomic_DNA"/>
</dbReference>
<dbReference type="Gramene" id="TRITD5Av1G164660.1">
    <property type="protein sequence ID" value="TRITD5Av1G164660.1"/>
    <property type="gene ID" value="TRITD5Av1G164660"/>
</dbReference>
<organism evidence="2 3">
    <name type="scientific">Triticum turgidum subsp. durum</name>
    <name type="common">Durum wheat</name>
    <name type="synonym">Triticum durum</name>
    <dbReference type="NCBI Taxonomy" id="4567"/>
    <lineage>
        <taxon>Eukaryota</taxon>
        <taxon>Viridiplantae</taxon>
        <taxon>Streptophyta</taxon>
        <taxon>Embryophyta</taxon>
        <taxon>Tracheophyta</taxon>
        <taxon>Spermatophyta</taxon>
        <taxon>Magnoliopsida</taxon>
        <taxon>Liliopsida</taxon>
        <taxon>Poales</taxon>
        <taxon>Poaceae</taxon>
        <taxon>BOP clade</taxon>
        <taxon>Pooideae</taxon>
        <taxon>Triticodae</taxon>
        <taxon>Triticeae</taxon>
        <taxon>Triticinae</taxon>
        <taxon>Triticum</taxon>
    </lineage>
</organism>
<evidence type="ECO:0000313" key="2">
    <source>
        <dbReference type="EMBL" id="VAI19319.1"/>
    </source>
</evidence>
<keyword evidence="1" id="KW-0413">Isomerase</keyword>
<keyword evidence="1" id="KW-0238">DNA-binding</keyword>
<comment type="function">
    <text evidence="1">Introduces a single-strand break via transesterification at a target site in duplex DNA. Releases the supercoiling and torsional tension of DNA introduced during the DNA replication and transcription by transiently cleaving and rejoining one strand of the DNA duplex. The scissile phosphodiester is attacked by the catalytic tyrosine of the enzyme, resulting in the formation of a DNA-(5'-phosphotyrosyl)-enzyme intermediate and the expulsion of a 3'-OH DNA strand.</text>
</comment>
<dbReference type="AlphaFoldDB" id="A0A9R0TUT9"/>
<comment type="catalytic activity">
    <reaction evidence="1">
        <text>ATP-independent breakage of single-stranded DNA, followed by passage and rejoining.</text>
        <dbReference type="EC" id="5.6.2.1"/>
    </reaction>
</comment>
<comment type="similarity">
    <text evidence="1">Belongs to the type IA topoisomerase family.</text>
</comment>
<evidence type="ECO:0000256" key="1">
    <source>
        <dbReference type="RuleBase" id="RU362092"/>
    </source>
</evidence>
<dbReference type="GO" id="GO:0003677">
    <property type="term" value="F:DNA binding"/>
    <property type="evidence" value="ECO:0007669"/>
    <property type="project" value="UniProtKB-KW"/>
</dbReference>
<dbReference type="Proteomes" id="UP000324705">
    <property type="component" value="Chromosome 5A"/>
</dbReference>
<dbReference type="Gene3D" id="3.40.50.140">
    <property type="match status" value="1"/>
</dbReference>
<evidence type="ECO:0000313" key="3">
    <source>
        <dbReference type="Proteomes" id="UP000324705"/>
    </source>
</evidence>
<dbReference type="SUPFAM" id="SSF56712">
    <property type="entry name" value="Prokaryotic type I DNA topoisomerase"/>
    <property type="match status" value="1"/>
</dbReference>
<dbReference type="PANTHER" id="PTHR11390">
    <property type="entry name" value="PROKARYOTIC DNA TOPOISOMERASE"/>
    <property type="match status" value="1"/>
</dbReference>
<dbReference type="PANTHER" id="PTHR11390:SF20">
    <property type="entry name" value="DNA TOPOISOMERASE 3-BETA-1"/>
    <property type="match status" value="1"/>
</dbReference>
<dbReference type="EC" id="5.6.2.1" evidence="1"/>
<gene>
    <name evidence="2" type="ORF">TRITD_5Av1G164660</name>
</gene>
<keyword evidence="1" id="KW-0799">Topoisomerase</keyword>
<proteinExistence type="inferred from homology"/>
<dbReference type="GO" id="GO:0003917">
    <property type="term" value="F:DNA topoisomerase type I (single strand cut, ATP-independent) activity"/>
    <property type="evidence" value="ECO:0007669"/>
    <property type="project" value="UniProtKB-EC"/>
</dbReference>
<reference evidence="2 3" key="1">
    <citation type="submission" date="2017-09" db="EMBL/GenBank/DDBJ databases">
        <authorList>
            <consortium name="International Durum Wheat Genome Sequencing Consortium (IDWGSC)"/>
            <person name="Milanesi L."/>
        </authorList>
    </citation>
    <scope>NUCLEOTIDE SEQUENCE [LARGE SCALE GENOMIC DNA]</scope>
    <source>
        <strain evidence="3">cv. Svevo</strain>
    </source>
</reference>
<dbReference type="GO" id="GO:0006310">
    <property type="term" value="P:DNA recombination"/>
    <property type="evidence" value="ECO:0007669"/>
    <property type="project" value="TreeGrafter"/>
</dbReference>
<dbReference type="GO" id="GO:0005634">
    <property type="term" value="C:nucleus"/>
    <property type="evidence" value="ECO:0007669"/>
    <property type="project" value="TreeGrafter"/>
</dbReference>
<protein>
    <recommendedName>
        <fullName evidence="1">DNA topoisomerase</fullName>
        <ecNumber evidence="1">5.6.2.1</ecNumber>
    </recommendedName>
</protein>